<organism evidence="3 4">
    <name type="scientific">Deinococcus peraridilitoris (strain DSM 19664 / LMG 22246 / CIP 109416 / KR-200)</name>
    <dbReference type="NCBI Taxonomy" id="937777"/>
    <lineage>
        <taxon>Bacteria</taxon>
        <taxon>Thermotogati</taxon>
        <taxon>Deinococcota</taxon>
        <taxon>Deinococci</taxon>
        <taxon>Deinococcales</taxon>
        <taxon>Deinococcaceae</taxon>
        <taxon>Deinococcus</taxon>
    </lineage>
</organism>
<gene>
    <name evidence="3" type="ordered locus">Deipe_1407</name>
</gene>
<reference evidence="4" key="1">
    <citation type="submission" date="2012-03" db="EMBL/GenBank/DDBJ databases">
        <title>Complete sequence of chromosome of Deinococcus peraridilitoris DSM 19664.</title>
        <authorList>
            <person name="Lucas S."/>
            <person name="Copeland A."/>
            <person name="Lapidus A."/>
            <person name="Glavina del Rio T."/>
            <person name="Dalin E."/>
            <person name="Tice H."/>
            <person name="Bruce D."/>
            <person name="Goodwin L."/>
            <person name="Pitluck S."/>
            <person name="Peters L."/>
            <person name="Mikhailova N."/>
            <person name="Lu M."/>
            <person name="Kyrpides N."/>
            <person name="Mavromatis K."/>
            <person name="Ivanova N."/>
            <person name="Brettin T."/>
            <person name="Detter J.C."/>
            <person name="Han C."/>
            <person name="Larimer F."/>
            <person name="Land M."/>
            <person name="Hauser L."/>
            <person name="Markowitz V."/>
            <person name="Cheng J.-F."/>
            <person name="Hugenholtz P."/>
            <person name="Woyke T."/>
            <person name="Wu D."/>
            <person name="Pukall R."/>
            <person name="Steenblock K."/>
            <person name="Brambilla E."/>
            <person name="Klenk H.-P."/>
            <person name="Eisen J.A."/>
        </authorList>
    </citation>
    <scope>NUCLEOTIDE SEQUENCE [LARGE SCALE GENOMIC DNA]</scope>
    <source>
        <strain evidence="4">DSM 19664 / LMG 22246 / CIP 109416 / KR-200</strain>
    </source>
</reference>
<dbReference type="PATRIC" id="fig|937777.3.peg.1412"/>
<protein>
    <recommendedName>
        <fullName evidence="5">Metal-dependent peptidase</fullName>
    </recommendedName>
</protein>
<accession>L0A0G3</accession>
<dbReference type="InterPro" id="IPR025154">
    <property type="entry name" value="Put_metallopeptidase_dom"/>
</dbReference>
<feature type="domain" description="Putative metallopeptidase" evidence="2">
    <location>
        <begin position="6"/>
        <end position="213"/>
    </location>
</feature>
<dbReference type="STRING" id="937777.Deipe_1407"/>
<dbReference type="eggNOG" id="COG3864">
    <property type="taxonomic scope" value="Bacteria"/>
</dbReference>
<keyword evidence="4" id="KW-1185">Reference proteome</keyword>
<name>L0A0G3_DEIPD</name>
<dbReference type="InterPro" id="IPR018698">
    <property type="entry name" value="VWA-like_dom"/>
</dbReference>
<dbReference type="RefSeq" id="WP_015235257.1">
    <property type="nucleotide sequence ID" value="NC_019793.1"/>
</dbReference>
<proteinExistence type="predicted"/>
<evidence type="ECO:0000313" key="3">
    <source>
        <dbReference type="EMBL" id="AFZ66949.1"/>
    </source>
</evidence>
<dbReference type="Proteomes" id="UP000010467">
    <property type="component" value="Chromosome"/>
</dbReference>
<evidence type="ECO:0000313" key="4">
    <source>
        <dbReference type="Proteomes" id="UP000010467"/>
    </source>
</evidence>
<dbReference type="OrthoDB" id="9809307at2"/>
<dbReference type="PANTHER" id="PTHR38730">
    <property type="entry name" value="SLL7028 PROTEIN"/>
    <property type="match status" value="1"/>
</dbReference>
<dbReference type="Pfam" id="PF09967">
    <property type="entry name" value="DUF2201"/>
    <property type="match status" value="1"/>
</dbReference>
<dbReference type="PANTHER" id="PTHR38730:SF1">
    <property type="entry name" value="SLL7028 PROTEIN"/>
    <property type="match status" value="1"/>
</dbReference>
<feature type="domain" description="VWA-like" evidence="1">
    <location>
        <begin position="242"/>
        <end position="362"/>
    </location>
</feature>
<dbReference type="EMBL" id="CP003382">
    <property type="protein sequence ID" value="AFZ66949.1"/>
    <property type="molecule type" value="Genomic_DNA"/>
</dbReference>
<evidence type="ECO:0000259" key="1">
    <source>
        <dbReference type="Pfam" id="PF09967"/>
    </source>
</evidence>
<dbReference type="Pfam" id="PF13203">
    <property type="entry name" value="DUF2201_N"/>
    <property type="match status" value="1"/>
</dbReference>
<sequence>MTRTLQARLQRAVIQLRARHPFFGVLALHAEAQEAEELHGRPVRTACTDGRRVYVNPDFAARLSDDQLSGLLVHEVLHAALRHVPRSAGRDAARWNVAADIVVNGLAVQDGHQLPPGAVRRTTLEHLSVEEVYGLLSQQTPPELPEAHRDLFWPGKENAGDVAELDRFWQAALQNAAVTARLQGRLPAVAERALQWAEPQIDWRGVLWRYLTPSRTDFGDLDRRHLHRGLYLEELISLDLHVALCVDTSGSVSERQLSAFMGEVRGILRSFPHLCARLYFSDVALHGPYDVQESGTLMTPKGGGGTDFRAFFRATEDATLRVYLTDGHGRFPETEPPGDTLWAVPPGGLPDERFPFGQVLRLL</sequence>
<evidence type="ECO:0008006" key="5">
    <source>
        <dbReference type="Google" id="ProtNLM"/>
    </source>
</evidence>
<dbReference type="KEGG" id="dpd:Deipe_1407"/>
<dbReference type="HOGENOM" id="CLU_038906_1_0_0"/>
<dbReference type="AlphaFoldDB" id="L0A0G3"/>
<evidence type="ECO:0000259" key="2">
    <source>
        <dbReference type="Pfam" id="PF13203"/>
    </source>
</evidence>